<gene>
    <name evidence="14" type="ORF">BN7_6160</name>
</gene>
<keyword evidence="15" id="KW-1185">Reference proteome</keyword>
<dbReference type="FunFam" id="3.30.1960.10:FF:000003">
    <property type="entry name" value="tRNA methyltransferase"/>
    <property type="match status" value="1"/>
</dbReference>
<dbReference type="EC" id="2.1.1.282" evidence="3"/>
<dbReference type="Pfam" id="PF02676">
    <property type="entry name" value="TYW3"/>
    <property type="match status" value="1"/>
</dbReference>
<dbReference type="HOGENOM" id="CLU_047426_0_0_1"/>
<reference evidence="14 15" key="1">
    <citation type="journal article" date="2012" name="Eukaryot. Cell">
        <title>Draft genome sequence of Wickerhamomyces ciferrii NRRL Y-1031 F-60-10.</title>
        <authorList>
            <person name="Schneider J."/>
            <person name="Andrea H."/>
            <person name="Blom J."/>
            <person name="Jaenicke S."/>
            <person name="Ruckert C."/>
            <person name="Schorsch C."/>
            <person name="Szczepanowski R."/>
            <person name="Farwick M."/>
            <person name="Goesmann A."/>
            <person name="Puhler A."/>
            <person name="Schaffer S."/>
            <person name="Tauch A."/>
            <person name="Kohler T."/>
            <person name="Brinkrolf K."/>
        </authorList>
    </citation>
    <scope>NUCLEOTIDE SEQUENCE [LARGE SCALE GENOMIC DNA]</scope>
    <source>
        <strain evidence="15">ATCC 14091 / BCRC 22168 / CBS 111 / JCM 3599 / NBRC 0793 / NRRL Y-1031 F-60-10</strain>
    </source>
</reference>
<feature type="domain" description="tRNA wybutosine-synthesizing protein" evidence="13">
    <location>
        <begin position="8"/>
        <end position="220"/>
    </location>
</feature>
<dbReference type="GO" id="GO:0008033">
    <property type="term" value="P:tRNA processing"/>
    <property type="evidence" value="ECO:0007669"/>
    <property type="project" value="UniProtKB-KW"/>
</dbReference>
<evidence type="ECO:0000256" key="4">
    <source>
        <dbReference type="ARBA" id="ARBA00022603"/>
    </source>
</evidence>
<dbReference type="GO" id="GO:0008168">
    <property type="term" value="F:methyltransferase activity"/>
    <property type="evidence" value="ECO:0007669"/>
    <property type="project" value="UniProtKB-KW"/>
</dbReference>
<dbReference type="PANTHER" id="PTHR48418:SF1">
    <property type="entry name" value="TRNA WYBUTOSINE-SYNTHESIZING PROTEIN 3"/>
    <property type="match status" value="1"/>
</dbReference>
<comment type="function">
    <text evidence="10">S-adenosyl-L-methionine-dependent methyltransferase that acts as a component of the wybutosine biosynthesis pathway. Wybutosine is a hyper modified guanosine with a tricyclic base found at the 3'-position adjacent to the anticodon of eukaryotic phenylalanine tRNA. Probably methylates N-4 position of wybutosine-86 to produce wybutosine-72.</text>
</comment>
<feature type="compositionally biased region" description="Basic and acidic residues" evidence="12">
    <location>
        <begin position="228"/>
        <end position="248"/>
    </location>
</feature>
<evidence type="ECO:0000256" key="1">
    <source>
        <dbReference type="ARBA" id="ARBA00004797"/>
    </source>
</evidence>
<evidence type="ECO:0000256" key="8">
    <source>
        <dbReference type="ARBA" id="ARBA00030554"/>
    </source>
</evidence>
<keyword evidence="6" id="KW-0949">S-adenosyl-L-methionine</keyword>
<feature type="region of interest" description="Disordered" evidence="12">
    <location>
        <begin position="223"/>
        <end position="270"/>
    </location>
</feature>
<evidence type="ECO:0000313" key="15">
    <source>
        <dbReference type="Proteomes" id="UP000009328"/>
    </source>
</evidence>
<accession>K0KWZ1</accession>
<evidence type="ECO:0000256" key="9">
    <source>
        <dbReference type="ARBA" id="ARBA00049202"/>
    </source>
</evidence>
<dbReference type="Proteomes" id="UP000009328">
    <property type="component" value="Unassembled WGS sequence"/>
</dbReference>
<feature type="compositionally biased region" description="Low complexity" evidence="12">
    <location>
        <begin position="249"/>
        <end position="263"/>
    </location>
</feature>
<evidence type="ECO:0000256" key="7">
    <source>
        <dbReference type="ARBA" id="ARBA00022694"/>
    </source>
</evidence>
<dbReference type="InterPro" id="IPR036602">
    <property type="entry name" value="tRNA_yW-synthesising-like_sf"/>
</dbReference>
<evidence type="ECO:0000313" key="14">
    <source>
        <dbReference type="EMBL" id="CCH46567.1"/>
    </source>
</evidence>
<keyword evidence="5 14" id="KW-0808">Transferase</keyword>
<dbReference type="SUPFAM" id="SSF111278">
    <property type="entry name" value="SSo0622-like"/>
    <property type="match status" value="1"/>
</dbReference>
<comment type="pathway">
    <text evidence="1">tRNA modification; wybutosine-tRNA(Phe) biosynthesis.</text>
</comment>
<evidence type="ECO:0000256" key="2">
    <source>
        <dbReference type="ARBA" id="ARBA00008569"/>
    </source>
</evidence>
<sequence>MSQDSFLQKKNQILSQIETTLGNVPDISPKGSIDELCVPIMNLINSHNDMVTTSSCSGRVSVFLEGVKVKDEGSSSKIGGKGDGGHWLFVEHDKTKIQDWHKDKFQYGQVPTTSDLSTRYILFKFEPLILHVKCRNYETASALYTTAMGCGFRESGIGINNIVAIRISIKLDIPIGYYNQENDTPIAFVTEEYLQMITQLSLDRFEENERRLNMLYEAISKMQVQAPKDSEQQETKEQRRERKRKEGLAKQQQKQAQIEQIEATEQKTTE</sequence>
<evidence type="ECO:0000256" key="5">
    <source>
        <dbReference type="ARBA" id="ARBA00022679"/>
    </source>
</evidence>
<protein>
    <recommendedName>
        <fullName evidence="11">tRNA wybutosine-synthesizing protein 3</fullName>
        <ecNumber evidence="3">2.1.1.282</ecNumber>
    </recommendedName>
    <alternativeName>
        <fullName evidence="8">tRNA(Phe) 7-((3-amino-3-carboxypropyl)-4-demethylwyosine(37)-N(4))-methyltransferase</fullName>
    </alternativeName>
</protein>
<dbReference type="STRING" id="1206466.K0KWZ1"/>
<evidence type="ECO:0000256" key="6">
    <source>
        <dbReference type="ARBA" id="ARBA00022691"/>
    </source>
</evidence>
<comment type="catalytic activity">
    <reaction evidence="9">
        <text>4-demethyl-7-[(3S)-3-amino-3-carboxypropyl]wyosine(37) in tRNA(Phe) + S-adenosyl-L-methionine = 7-[(3S)-3-amino-3-carboxypropyl]wyosine(37) in tRNA(Phe) + S-adenosyl-L-homocysteine + H(+)</text>
        <dbReference type="Rhea" id="RHEA:36635"/>
        <dbReference type="Rhea" id="RHEA-COMP:10378"/>
        <dbReference type="Rhea" id="RHEA-COMP:10379"/>
        <dbReference type="ChEBI" id="CHEBI:15378"/>
        <dbReference type="ChEBI" id="CHEBI:57856"/>
        <dbReference type="ChEBI" id="CHEBI:59789"/>
        <dbReference type="ChEBI" id="CHEBI:73543"/>
        <dbReference type="ChEBI" id="CHEBI:73550"/>
        <dbReference type="EC" id="2.1.1.282"/>
    </reaction>
</comment>
<dbReference type="EMBL" id="CAIF01000253">
    <property type="protein sequence ID" value="CCH46567.1"/>
    <property type="molecule type" value="Genomic_DNA"/>
</dbReference>
<dbReference type="Gene3D" id="3.30.1960.10">
    <property type="entry name" value="tRNA wybutosine-synthesizing-like"/>
    <property type="match status" value="1"/>
</dbReference>
<comment type="caution">
    <text evidence="14">The sequence shown here is derived from an EMBL/GenBank/DDBJ whole genome shotgun (WGS) entry which is preliminary data.</text>
</comment>
<evidence type="ECO:0000259" key="13">
    <source>
        <dbReference type="Pfam" id="PF02676"/>
    </source>
</evidence>
<dbReference type="InParanoid" id="K0KWZ1"/>
<dbReference type="FunCoup" id="K0KWZ1">
    <property type="interactions" value="58"/>
</dbReference>
<proteinExistence type="inferred from homology"/>
<evidence type="ECO:0000256" key="10">
    <source>
        <dbReference type="ARBA" id="ARBA00058049"/>
    </source>
</evidence>
<keyword evidence="7" id="KW-0819">tRNA processing</keyword>
<dbReference type="eggNOG" id="KOG1228">
    <property type="taxonomic scope" value="Eukaryota"/>
</dbReference>
<dbReference type="PANTHER" id="PTHR48418">
    <property type="entry name" value="TRNA WYBUTOSINE-SYNTHESIZING PROTEIN 3"/>
    <property type="match status" value="1"/>
</dbReference>
<evidence type="ECO:0000256" key="11">
    <source>
        <dbReference type="ARBA" id="ARBA00069229"/>
    </source>
</evidence>
<dbReference type="GO" id="GO:0032259">
    <property type="term" value="P:methylation"/>
    <property type="evidence" value="ECO:0007669"/>
    <property type="project" value="UniProtKB-KW"/>
</dbReference>
<evidence type="ECO:0000256" key="12">
    <source>
        <dbReference type="SAM" id="MobiDB-lite"/>
    </source>
</evidence>
<keyword evidence="4 14" id="KW-0489">Methyltransferase</keyword>
<evidence type="ECO:0000256" key="3">
    <source>
        <dbReference type="ARBA" id="ARBA00012750"/>
    </source>
</evidence>
<comment type="similarity">
    <text evidence="2">Belongs to the TYW3 family.</text>
</comment>
<organism evidence="14 15">
    <name type="scientific">Wickerhamomyces ciferrii (strain ATCC 14091 / BCRC 22168 / CBS 111 / JCM 3599 / NBRC 0793 / NRRL Y-1031 F-60-10)</name>
    <name type="common">Yeast</name>
    <name type="synonym">Pichia ciferrii</name>
    <dbReference type="NCBI Taxonomy" id="1206466"/>
    <lineage>
        <taxon>Eukaryota</taxon>
        <taxon>Fungi</taxon>
        <taxon>Dikarya</taxon>
        <taxon>Ascomycota</taxon>
        <taxon>Saccharomycotina</taxon>
        <taxon>Saccharomycetes</taxon>
        <taxon>Phaffomycetales</taxon>
        <taxon>Wickerhamomycetaceae</taxon>
        <taxon>Wickerhamomyces</taxon>
    </lineage>
</organism>
<dbReference type="InterPro" id="IPR003827">
    <property type="entry name" value="tRNA_yW-synthesising"/>
</dbReference>
<name>K0KWZ1_WICCF</name>
<dbReference type="AlphaFoldDB" id="K0KWZ1"/>